<dbReference type="Pfam" id="PF00293">
    <property type="entry name" value="NUDIX"/>
    <property type="match status" value="1"/>
</dbReference>
<dbReference type="InterPro" id="IPR036388">
    <property type="entry name" value="WH-like_DNA-bd_sf"/>
</dbReference>
<comment type="caution">
    <text evidence="2">The sequence shown here is derived from an EMBL/GenBank/DDBJ whole genome shotgun (WGS) entry which is preliminary data.</text>
</comment>
<organism evidence="2 3">
    <name type="scientific">Lactiplantibacillus fabifermentans DSM 21115</name>
    <dbReference type="NCBI Taxonomy" id="1413187"/>
    <lineage>
        <taxon>Bacteria</taxon>
        <taxon>Bacillati</taxon>
        <taxon>Bacillota</taxon>
        <taxon>Bacilli</taxon>
        <taxon>Lactobacillales</taxon>
        <taxon>Lactobacillaceae</taxon>
        <taxon>Lactiplantibacillus</taxon>
    </lineage>
</organism>
<dbReference type="SUPFAM" id="SSF55811">
    <property type="entry name" value="Nudix"/>
    <property type="match status" value="1"/>
</dbReference>
<name>A0A0R2NL70_9LACO</name>
<dbReference type="InterPro" id="IPR054105">
    <property type="entry name" value="WHD_NrtR"/>
</dbReference>
<dbReference type="InterPro" id="IPR036390">
    <property type="entry name" value="WH_DNA-bd_sf"/>
</dbReference>
<evidence type="ECO:0000313" key="2">
    <source>
        <dbReference type="EMBL" id="KRO26468.1"/>
    </source>
</evidence>
<dbReference type="Gene3D" id="1.10.10.10">
    <property type="entry name" value="Winged helix-like DNA-binding domain superfamily/Winged helix DNA-binding domain"/>
    <property type="match status" value="1"/>
</dbReference>
<gene>
    <name evidence="2" type="ORF">DY78_GL000933</name>
</gene>
<dbReference type="CDD" id="cd18873">
    <property type="entry name" value="NUDIX_NadM_like"/>
    <property type="match status" value="1"/>
</dbReference>
<dbReference type="PANTHER" id="PTHR43736:SF4">
    <property type="entry name" value="SLR1690 PROTEIN"/>
    <property type="match status" value="1"/>
</dbReference>
<dbReference type="InterPro" id="IPR000086">
    <property type="entry name" value="NUDIX_hydrolase_dom"/>
</dbReference>
<dbReference type="InterPro" id="IPR015797">
    <property type="entry name" value="NUDIX_hydrolase-like_dom_sf"/>
</dbReference>
<evidence type="ECO:0000259" key="1">
    <source>
        <dbReference type="PROSITE" id="PS51462"/>
    </source>
</evidence>
<evidence type="ECO:0000313" key="3">
    <source>
        <dbReference type="Proteomes" id="UP000050920"/>
    </source>
</evidence>
<dbReference type="EMBL" id="AYGX02000132">
    <property type="protein sequence ID" value="KRO26468.1"/>
    <property type="molecule type" value="Genomic_DNA"/>
</dbReference>
<dbReference type="PANTHER" id="PTHR43736">
    <property type="entry name" value="ADP-RIBOSE PYROPHOSPHATASE"/>
    <property type="match status" value="1"/>
</dbReference>
<dbReference type="PROSITE" id="PS51462">
    <property type="entry name" value="NUDIX"/>
    <property type="match status" value="1"/>
</dbReference>
<sequence length="264" mass="29729">MAFLWEVNGMPTPEIVNRPLISITNVIWSFDPVTHQLLVLLLQRDSAPFEATWGLPTTYLRPDESADAAALRLVREKLGVTLSSFHTEQLATFTNPKRGLGERELALTYMVYLPVKPDLVAGYGAKAVQWFAVTPAGDHDDLVAADLHFQVLPDKVSEPTYYENQARFVTPKGLTADHTLILRTALQRVRNRLDYAPTILLVCGHQFTLKQAREIYAILLRKPLQSIDNSNFRKTHGHLFEEIGTAHQSSSGRPAKLYRLKNQS</sequence>
<accession>A0A0R2NL70</accession>
<dbReference type="AlphaFoldDB" id="A0A0R2NL70"/>
<feature type="domain" description="Nudix hydrolase" evidence="1">
    <location>
        <begin position="20"/>
        <end position="155"/>
    </location>
</feature>
<dbReference type="Pfam" id="PF21906">
    <property type="entry name" value="WHD_NrtR"/>
    <property type="match status" value="1"/>
</dbReference>
<protein>
    <recommendedName>
        <fullName evidence="1">Nudix hydrolase domain-containing protein</fullName>
    </recommendedName>
</protein>
<dbReference type="Gene3D" id="3.90.79.10">
    <property type="entry name" value="Nucleoside Triphosphate Pyrophosphohydrolase"/>
    <property type="match status" value="1"/>
</dbReference>
<keyword evidence="3" id="KW-1185">Reference proteome</keyword>
<dbReference type="SUPFAM" id="SSF46785">
    <property type="entry name" value="Winged helix' DNA-binding domain"/>
    <property type="match status" value="1"/>
</dbReference>
<proteinExistence type="predicted"/>
<reference evidence="2 3" key="1">
    <citation type="journal article" date="2015" name="Genome Announc.">
        <title>Expanding the biotechnology potential of lactobacilli through comparative genomics of 213 strains and associated genera.</title>
        <authorList>
            <person name="Sun Z."/>
            <person name="Harris H.M."/>
            <person name="McCann A."/>
            <person name="Guo C."/>
            <person name="Argimon S."/>
            <person name="Zhang W."/>
            <person name="Yang X."/>
            <person name="Jeffery I.B."/>
            <person name="Cooney J.C."/>
            <person name="Kagawa T.F."/>
            <person name="Liu W."/>
            <person name="Song Y."/>
            <person name="Salvetti E."/>
            <person name="Wrobel A."/>
            <person name="Rasinkangas P."/>
            <person name="Parkhill J."/>
            <person name="Rea M.C."/>
            <person name="O'Sullivan O."/>
            <person name="Ritari J."/>
            <person name="Douillard F.P."/>
            <person name="Paul Ross R."/>
            <person name="Yang R."/>
            <person name="Briner A.E."/>
            <person name="Felis G.E."/>
            <person name="de Vos W.M."/>
            <person name="Barrangou R."/>
            <person name="Klaenhammer T.R."/>
            <person name="Caufield P.W."/>
            <person name="Cui Y."/>
            <person name="Zhang H."/>
            <person name="O'Toole P.W."/>
        </authorList>
    </citation>
    <scope>NUCLEOTIDE SEQUENCE [LARGE SCALE GENOMIC DNA]</scope>
    <source>
        <strain evidence="2 3">DSM 21115</strain>
    </source>
</reference>
<dbReference type="Proteomes" id="UP000050920">
    <property type="component" value="Unassembled WGS sequence"/>
</dbReference>